<feature type="compositionally biased region" description="Low complexity" evidence="3">
    <location>
        <begin position="285"/>
        <end position="298"/>
    </location>
</feature>
<evidence type="ECO:0000313" key="4">
    <source>
        <dbReference type="EMBL" id="RCV32515.1"/>
    </source>
</evidence>
<keyword evidence="2" id="KW-0645">Protease</keyword>
<dbReference type="GO" id="GO:0006508">
    <property type="term" value="P:proteolysis"/>
    <property type="evidence" value="ECO:0007669"/>
    <property type="project" value="UniProtKB-KW"/>
</dbReference>
<dbReference type="GO" id="GO:0004185">
    <property type="term" value="F:serine-type carboxypeptidase activity"/>
    <property type="evidence" value="ECO:0007669"/>
    <property type="project" value="UniProtKB-UniRule"/>
</dbReference>
<dbReference type="AlphaFoldDB" id="A0A368RQS4"/>
<keyword evidence="2" id="KW-0378">Hydrolase</keyword>
<feature type="region of interest" description="Disordered" evidence="3">
    <location>
        <begin position="283"/>
        <end position="305"/>
    </location>
</feature>
<dbReference type="Gene3D" id="3.40.50.1820">
    <property type="entry name" value="alpha/beta hydrolase"/>
    <property type="match status" value="1"/>
</dbReference>
<keyword evidence="2" id="KW-0121">Carboxypeptidase</keyword>
<name>A0A368RQS4_SETIT</name>
<dbReference type="PROSITE" id="PS00131">
    <property type="entry name" value="CARBOXYPEPT_SER_SER"/>
    <property type="match status" value="1"/>
</dbReference>
<dbReference type="InterPro" id="IPR001563">
    <property type="entry name" value="Peptidase_S10"/>
</dbReference>
<dbReference type="OrthoDB" id="664755at2759"/>
<dbReference type="EMBL" id="CM003534">
    <property type="protein sequence ID" value="RCV32515.1"/>
    <property type="molecule type" value="Genomic_DNA"/>
</dbReference>
<evidence type="ECO:0000256" key="3">
    <source>
        <dbReference type="SAM" id="MobiDB-lite"/>
    </source>
</evidence>
<organism evidence="4">
    <name type="scientific">Setaria italica</name>
    <name type="common">Foxtail millet</name>
    <name type="synonym">Panicum italicum</name>
    <dbReference type="NCBI Taxonomy" id="4555"/>
    <lineage>
        <taxon>Eukaryota</taxon>
        <taxon>Viridiplantae</taxon>
        <taxon>Streptophyta</taxon>
        <taxon>Embryophyta</taxon>
        <taxon>Tracheophyta</taxon>
        <taxon>Spermatophyta</taxon>
        <taxon>Magnoliopsida</taxon>
        <taxon>Liliopsida</taxon>
        <taxon>Poales</taxon>
        <taxon>Poaceae</taxon>
        <taxon>PACMAD clade</taxon>
        <taxon>Panicoideae</taxon>
        <taxon>Panicodae</taxon>
        <taxon>Paniceae</taxon>
        <taxon>Cenchrinae</taxon>
        <taxon>Setaria</taxon>
    </lineage>
</organism>
<sequence length="428" mass="47077">MDTRAVVLLCLLCVLFPSGADAISTGTPDGSERWGYVETRPNVKMFWLWYRSPQRVSTPARPWPTVLWLQGGPGGSGVGHGNFLEIGPLDVNLQPRQWTWLKVADLIFVDAPVGVGYSYTENPSALVRTDSQAVKDLAVIVESLLNDELPALEHSPMYIVGESYGGKHAAMLGVSLSRAIRAGTLKLTLGGVLLGDSWISPADFSLSYAQLLHYVSRLNDNAVADVNKMAVMVKEQMLAGQYATARQTFTDQLDLIDSQTDSVNMNNFLLDAGMNLVLTDSNLKTNSSSNRTTEESGSAPNNTIDGDMNGPIKKMFKLIPKGLFWQEASIDVYDALVNDFMKPAIEQVDELLSHGVNVTVYQGQLDVICSTIGAEAWVRKLKIEDTNLMMSPEASVFTIFHCRSSCKYVVDFPYPLPKVRGSYIYIDM</sequence>
<dbReference type="Pfam" id="PF00450">
    <property type="entry name" value="Peptidase_S10"/>
    <property type="match status" value="1"/>
</dbReference>
<dbReference type="EC" id="3.4.16.-" evidence="2"/>
<evidence type="ECO:0000256" key="2">
    <source>
        <dbReference type="RuleBase" id="RU361156"/>
    </source>
</evidence>
<protein>
    <recommendedName>
        <fullName evidence="2">Carboxypeptidase</fullName>
        <ecNumber evidence="2">3.4.16.-</ecNumber>
    </recommendedName>
</protein>
<evidence type="ECO:0000256" key="1">
    <source>
        <dbReference type="ARBA" id="ARBA00009431"/>
    </source>
</evidence>
<comment type="similarity">
    <text evidence="1 2">Belongs to the peptidase S10 family.</text>
</comment>
<dbReference type="InterPro" id="IPR018202">
    <property type="entry name" value="Ser_caboxypep_ser_AS"/>
</dbReference>
<dbReference type="InterPro" id="IPR029058">
    <property type="entry name" value="AB_hydrolase_fold"/>
</dbReference>
<feature type="chain" id="PRO_5016486758" description="Carboxypeptidase" evidence="2">
    <location>
        <begin position="23"/>
        <end position="428"/>
    </location>
</feature>
<reference evidence="4" key="2">
    <citation type="submission" date="2015-07" db="EMBL/GenBank/DDBJ databases">
        <authorList>
            <person name="Noorani M."/>
        </authorList>
    </citation>
    <scope>NUCLEOTIDE SEQUENCE</scope>
    <source>
        <strain evidence="4">Yugu1</strain>
    </source>
</reference>
<proteinExistence type="inferred from homology"/>
<dbReference type="PRINTS" id="PR00724">
    <property type="entry name" value="CRBOXYPTASEC"/>
</dbReference>
<gene>
    <name evidence="4" type="ORF">SETIT_7G009400v2</name>
</gene>
<reference evidence="4" key="1">
    <citation type="journal article" date="2012" name="Nat. Biotechnol.">
        <title>Reference genome sequence of the model plant Setaria.</title>
        <authorList>
            <person name="Bennetzen J.L."/>
            <person name="Schmutz J."/>
            <person name="Wang H."/>
            <person name="Percifield R."/>
            <person name="Hawkins J."/>
            <person name="Pontaroli A.C."/>
            <person name="Estep M."/>
            <person name="Feng L."/>
            <person name="Vaughn J.N."/>
            <person name="Grimwood J."/>
            <person name="Jenkins J."/>
            <person name="Barry K."/>
            <person name="Lindquist E."/>
            <person name="Hellsten U."/>
            <person name="Deshpande S."/>
            <person name="Wang X."/>
            <person name="Wu X."/>
            <person name="Mitros T."/>
            <person name="Triplett J."/>
            <person name="Yang X."/>
            <person name="Ye C.Y."/>
            <person name="Mauro-Herrera M."/>
            <person name="Wang L."/>
            <person name="Li P."/>
            <person name="Sharma M."/>
            <person name="Sharma R."/>
            <person name="Ronald P.C."/>
            <person name="Panaud O."/>
            <person name="Kellogg E.A."/>
            <person name="Brutnell T.P."/>
            <person name="Doust A.N."/>
            <person name="Tuskan G.A."/>
            <person name="Rokhsar D."/>
            <person name="Devos K.M."/>
        </authorList>
    </citation>
    <scope>NUCLEOTIDE SEQUENCE [LARGE SCALE GENOMIC DNA]</scope>
    <source>
        <strain evidence="4">Yugu1</strain>
    </source>
</reference>
<keyword evidence="2" id="KW-0732">Signal</keyword>
<accession>A0A368RQS4</accession>
<feature type="signal peptide" evidence="2">
    <location>
        <begin position="1"/>
        <end position="22"/>
    </location>
</feature>
<dbReference type="PANTHER" id="PTHR11802:SF314">
    <property type="entry name" value="CARBOXYPEPTIDASE"/>
    <property type="match status" value="1"/>
</dbReference>
<dbReference type="SUPFAM" id="SSF53474">
    <property type="entry name" value="alpha/beta-Hydrolases"/>
    <property type="match status" value="1"/>
</dbReference>
<dbReference type="PANTHER" id="PTHR11802">
    <property type="entry name" value="SERINE PROTEASE FAMILY S10 SERINE CARBOXYPEPTIDASE"/>
    <property type="match status" value="1"/>
</dbReference>